<comment type="caution">
    <text evidence="2">The sequence shown here is derived from an EMBL/GenBank/DDBJ whole genome shotgun (WGS) entry which is preliminary data.</text>
</comment>
<dbReference type="AlphaFoldDB" id="A0A9P0NYT9"/>
<dbReference type="EMBL" id="CAKOFQ010006702">
    <property type="protein sequence ID" value="CAH1962561.1"/>
    <property type="molecule type" value="Genomic_DNA"/>
</dbReference>
<feature type="compositionally biased region" description="Polar residues" evidence="1">
    <location>
        <begin position="19"/>
        <end position="32"/>
    </location>
</feature>
<protein>
    <submittedName>
        <fullName evidence="2">Uncharacterized protein</fullName>
    </submittedName>
</protein>
<evidence type="ECO:0000313" key="2">
    <source>
        <dbReference type="EMBL" id="CAH1962561.1"/>
    </source>
</evidence>
<feature type="compositionally biased region" description="Acidic residues" evidence="1">
    <location>
        <begin position="1"/>
        <end position="14"/>
    </location>
</feature>
<keyword evidence="3" id="KW-1185">Reference proteome</keyword>
<proteinExistence type="predicted"/>
<dbReference type="Proteomes" id="UP001152888">
    <property type="component" value="Unassembled WGS sequence"/>
</dbReference>
<accession>A0A9P0NYT9</accession>
<evidence type="ECO:0000313" key="3">
    <source>
        <dbReference type="Proteomes" id="UP001152888"/>
    </source>
</evidence>
<organism evidence="2 3">
    <name type="scientific">Acanthoscelides obtectus</name>
    <name type="common">Bean weevil</name>
    <name type="synonym">Bruchus obtectus</name>
    <dbReference type="NCBI Taxonomy" id="200917"/>
    <lineage>
        <taxon>Eukaryota</taxon>
        <taxon>Metazoa</taxon>
        <taxon>Ecdysozoa</taxon>
        <taxon>Arthropoda</taxon>
        <taxon>Hexapoda</taxon>
        <taxon>Insecta</taxon>
        <taxon>Pterygota</taxon>
        <taxon>Neoptera</taxon>
        <taxon>Endopterygota</taxon>
        <taxon>Coleoptera</taxon>
        <taxon>Polyphaga</taxon>
        <taxon>Cucujiformia</taxon>
        <taxon>Chrysomeloidea</taxon>
        <taxon>Chrysomelidae</taxon>
        <taxon>Bruchinae</taxon>
        <taxon>Bruchini</taxon>
        <taxon>Acanthoscelides</taxon>
    </lineage>
</organism>
<gene>
    <name evidence="2" type="ORF">ACAOBT_LOCUS4733</name>
</gene>
<name>A0A9P0NYT9_ACAOB</name>
<reference evidence="2" key="1">
    <citation type="submission" date="2022-03" db="EMBL/GenBank/DDBJ databases">
        <authorList>
            <person name="Sayadi A."/>
        </authorList>
    </citation>
    <scope>NUCLEOTIDE SEQUENCE</scope>
</reference>
<feature type="region of interest" description="Disordered" evidence="1">
    <location>
        <begin position="1"/>
        <end position="49"/>
    </location>
</feature>
<evidence type="ECO:0000256" key="1">
    <source>
        <dbReference type="SAM" id="MobiDB-lite"/>
    </source>
</evidence>
<sequence>MTSVESSEDIDGGELEGISSKTFVPAKSSSDGRSIPSVKRKKQKDVPDHISSAMEKLQDLKKVVQEKD</sequence>